<dbReference type="InterPro" id="IPR011014">
    <property type="entry name" value="MscS_channel_TM-2"/>
</dbReference>
<dbReference type="eggNOG" id="COG0668">
    <property type="taxonomic scope" value="Bacteria"/>
</dbReference>
<dbReference type="Gene3D" id="3.30.70.100">
    <property type="match status" value="1"/>
</dbReference>
<gene>
    <name evidence="10" type="ORF">Mucpa_6711</name>
</gene>
<dbReference type="Gene3D" id="1.10.287.1260">
    <property type="match status" value="1"/>
</dbReference>
<keyword evidence="3" id="KW-1003">Cell membrane</keyword>
<feature type="transmembrane region" description="Helical" evidence="7">
    <location>
        <begin position="20"/>
        <end position="39"/>
    </location>
</feature>
<evidence type="ECO:0000313" key="10">
    <source>
        <dbReference type="EMBL" id="EHQ30761.1"/>
    </source>
</evidence>
<dbReference type="RefSeq" id="WP_008512724.1">
    <property type="nucleotide sequence ID" value="NZ_CM001403.1"/>
</dbReference>
<feature type="transmembrane region" description="Helical" evidence="7">
    <location>
        <begin position="59"/>
        <end position="82"/>
    </location>
</feature>
<evidence type="ECO:0000259" key="9">
    <source>
        <dbReference type="Pfam" id="PF21088"/>
    </source>
</evidence>
<dbReference type="GO" id="GO:0008381">
    <property type="term" value="F:mechanosensitive monoatomic ion channel activity"/>
    <property type="evidence" value="ECO:0007669"/>
    <property type="project" value="InterPro"/>
</dbReference>
<dbReference type="SUPFAM" id="SSF82861">
    <property type="entry name" value="Mechanosensitive channel protein MscS (YggB), transmembrane region"/>
    <property type="match status" value="1"/>
</dbReference>
<dbReference type="InterPro" id="IPR010920">
    <property type="entry name" value="LSM_dom_sf"/>
</dbReference>
<dbReference type="GO" id="GO:0005886">
    <property type="term" value="C:plasma membrane"/>
    <property type="evidence" value="ECO:0007669"/>
    <property type="project" value="UniProtKB-SubCell"/>
</dbReference>
<accession>H1YDS2</accession>
<keyword evidence="11" id="KW-1185">Reference proteome</keyword>
<dbReference type="InterPro" id="IPR006685">
    <property type="entry name" value="MscS_channel_2nd"/>
</dbReference>
<proteinExistence type="inferred from homology"/>
<name>H1YDS2_9SPHI</name>
<dbReference type="AlphaFoldDB" id="H1YDS2"/>
<dbReference type="InterPro" id="IPR011066">
    <property type="entry name" value="MscS_channel_C_sf"/>
</dbReference>
<dbReference type="Pfam" id="PF00924">
    <property type="entry name" value="MS_channel_2nd"/>
    <property type="match status" value="1"/>
</dbReference>
<keyword evidence="4 7" id="KW-0812">Transmembrane</keyword>
<feature type="domain" description="Mechanosensitive ion channel transmembrane helices 2/3" evidence="9">
    <location>
        <begin position="71"/>
        <end position="103"/>
    </location>
</feature>
<dbReference type="InterPro" id="IPR045275">
    <property type="entry name" value="MscS_archaea/bacteria_type"/>
</dbReference>
<evidence type="ECO:0000256" key="5">
    <source>
        <dbReference type="ARBA" id="ARBA00022989"/>
    </source>
</evidence>
<dbReference type="SUPFAM" id="SSF50182">
    <property type="entry name" value="Sm-like ribonucleoproteins"/>
    <property type="match status" value="1"/>
</dbReference>
<evidence type="ECO:0000256" key="2">
    <source>
        <dbReference type="ARBA" id="ARBA00008017"/>
    </source>
</evidence>
<dbReference type="Pfam" id="PF21088">
    <property type="entry name" value="MS_channel_1st"/>
    <property type="match status" value="1"/>
</dbReference>
<dbReference type="STRING" id="714943.Mucpa_6711"/>
<evidence type="ECO:0000259" key="8">
    <source>
        <dbReference type="Pfam" id="PF00924"/>
    </source>
</evidence>
<keyword evidence="6 7" id="KW-0472">Membrane</keyword>
<dbReference type="PANTHER" id="PTHR30221:SF1">
    <property type="entry name" value="SMALL-CONDUCTANCE MECHANOSENSITIVE CHANNEL"/>
    <property type="match status" value="1"/>
</dbReference>
<dbReference type="PANTHER" id="PTHR30221">
    <property type="entry name" value="SMALL-CONDUCTANCE MECHANOSENSITIVE CHANNEL"/>
    <property type="match status" value="1"/>
</dbReference>
<dbReference type="SUPFAM" id="SSF82689">
    <property type="entry name" value="Mechanosensitive channel protein MscS (YggB), C-terminal domain"/>
    <property type="match status" value="1"/>
</dbReference>
<evidence type="ECO:0000256" key="6">
    <source>
        <dbReference type="ARBA" id="ARBA00023136"/>
    </source>
</evidence>
<evidence type="ECO:0000313" key="11">
    <source>
        <dbReference type="Proteomes" id="UP000002774"/>
    </source>
</evidence>
<dbReference type="OrthoDB" id="9809206at2"/>
<evidence type="ECO:0000256" key="1">
    <source>
        <dbReference type="ARBA" id="ARBA00004651"/>
    </source>
</evidence>
<dbReference type="HOGENOM" id="CLU_037945_1_1_10"/>
<comment type="subcellular location">
    <subcellularLocation>
        <location evidence="1">Cell membrane</location>
        <topology evidence="1">Multi-pass membrane protein</topology>
    </subcellularLocation>
</comment>
<sequence>MENVTIYTAAIFNWLSTFGIKLASALIVFLVGLYIINWIGRVFNISMAKGKIDVSLQTFFSSLMMAGLRILLLITVAGMLGIQTTSFVAIIGALGLAVGLALQGSLANFAGGVLILVFKPFKVGDIIESQGQTGAVIEIQIFNTMLLTPDGRTVILANGAVSNNTVINFSAYGSLRVDISVEIEPKNDMDFVRRVATETCLSHPLVLDKPSPVVKVAKINEGKIAINICPYTHAHDYWVVFFGVQEMIKKAFDENNVIMPEPHLYVTQLASKESMA</sequence>
<feature type="transmembrane region" description="Helical" evidence="7">
    <location>
        <begin position="88"/>
        <end position="118"/>
    </location>
</feature>
<dbReference type="EMBL" id="CM001403">
    <property type="protein sequence ID" value="EHQ30761.1"/>
    <property type="molecule type" value="Genomic_DNA"/>
</dbReference>
<keyword evidence="5 7" id="KW-1133">Transmembrane helix</keyword>
<protein>
    <submittedName>
        <fullName evidence="10">MscS Mechanosensitive ion channel</fullName>
    </submittedName>
</protein>
<dbReference type="InterPro" id="IPR023408">
    <property type="entry name" value="MscS_beta-dom_sf"/>
</dbReference>
<dbReference type="Gene3D" id="2.30.30.60">
    <property type="match status" value="1"/>
</dbReference>
<feature type="domain" description="Mechanosensitive ion channel MscS" evidence="8">
    <location>
        <begin position="105"/>
        <end position="170"/>
    </location>
</feature>
<reference evidence="10" key="1">
    <citation type="submission" date="2011-09" db="EMBL/GenBank/DDBJ databases">
        <title>The permanent draft genome of Mucilaginibacter paludis DSM 18603.</title>
        <authorList>
            <consortium name="US DOE Joint Genome Institute (JGI-PGF)"/>
            <person name="Lucas S."/>
            <person name="Han J."/>
            <person name="Lapidus A."/>
            <person name="Bruce D."/>
            <person name="Goodwin L."/>
            <person name="Pitluck S."/>
            <person name="Peters L."/>
            <person name="Kyrpides N."/>
            <person name="Mavromatis K."/>
            <person name="Ivanova N."/>
            <person name="Mikhailova N."/>
            <person name="Held B."/>
            <person name="Detter J.C."/>
            <person name="Tapia R."/>
            <person name="Han C."/>
            <person name="Land M."/>
            <person name="Hauser L."/>
            <person name="Markowitz V."/>
            <person name="Cheng J.-F."/>
            <person name="Hugenholtz P."/>
            <person name="Woyke T."/>
            <person name="Wu D."/>
            <person name="Tindall B."/>
            <person name="Brambilla E."/>
            <person name="Klenk H.-P."/>
            <person name="Eisen J.A."/>
        </authorList>
    </citation>
    <scope>NUCLEOTIDE SEQUENCE [LARGE SCALE GENOMIC DNA]</scope>
    <source>
        <strain evidence="10">DSM 18603</strain>
    </source>
</reference>
<dbReference type="Proteomes" id="UP000002774">
    <property type="component" value="Chromosome"/>
</dbReference>
<dbReference type="InterPro" id="IPR049142">
    <property type="entry name" value="MS_channel_1st"/>
</dbReference>
<evidence type="ECO:0000256" key="3">
    <source>
        <dbReference type="ARBA" id="ARBA00022475"/>
    </source>
</evidence>
<evidence type="ECO:0000256" key="4">
    <source>
        <dbReference type="ARBA" id="ARBA00022692"/>
    </source>
</evidence>
<evidence type="ECO:0000256" key="7">
    <source>
        <dbReference type="SAM" id="Phobius"/>
    </source>
</evidence>
<organism evidence="10 11">
    <name type="scientific">Mucilaginibacter paludis DSM 18603</name>
    <dbReference type="NCBI Taxonomy" id="714943"/>
    <lineage>
        <taxon>Bacteria</taxon>
        <taxon>Pseudomonadati</taxon>
        <taxon>Bacteroidota</taxon>
        <taxon>Sphingobacteriia</taxon>
        <taxon>Sphingobacteriales</taxon>
        <taxon>Sphingobacteriaceae</taxon>
        <taxon>Mucilaginibacter</taxon>
    </lineage>
</organism>
<comment type="similarity">
    <text evidence="2">Belongs to the MscS (TC 1.A.23) family.</text>
</comment>